<organism evidence="7">
    <name type="scientific">seawater metagenome</name>
    <dbReference type="NCBI Taxonomy" id="1561972"/>
    <lineage>
        <taxon>unclassified sequences</taxon>
        <taxon>metagenomes</taxon>
        <taxon>ecological metagenomes</taxon>
    </lineage>
</organism>
<dbReference type="Pfam" id="PF05362">
    <property type="entry name" value="Lon_C"/>
    <property type="match status" value="1"/>
</dbReference>
<keyword evidence="2" id="KW-0547">Nucleotide-binding</keyword>
<dbReference type="InterPro" id="IPR027417">
    <property type="entry name" value="P-loop_NTPase"/>
</dbReference>
<reference evidence="7" key="1">
    <citation type="submission" date="2019-09" db="EMBL/GenBank/DDBJ databases">
        <authorList>
            <person name="Needham M D."/>
        </authorList>
    </citation>
    <scope>NUCLEOTIDE SEQUENCE</scope>
</reference>
<keyword evidence="1 7" id="KW-0645">Protease</keyword>
<dbReference type="Gene3D" id="3.30.230.10">
    <property type="match status" value="1"/>
</dbReference>
<dbReference type="InterPro" id="IPR003959">
    <property type="entry name" value="ATPase_AAA_core"/>
</dbReference>
<evidence type="ECO:0000256" key="2">
    <source>
        <dbReference type="ARBA" id="ARBA00022741"/>
    </source>
</evidence>
<dbReference type="GO" id="GO:0004252">
    <property type="term" value="F:serine-type endopeptidase activity"/>
    <property type="evidence" value="ECO:0007669"/>
    <property type="project" value="InterPro"/>
</dbReference>
<dbReference type="SUPFAM" id="SSF52540">
    <property type="entry name" value="P-loop containing nucleoside triphosphate hydrolases"/>
    <property type="match status" value="1"/>
</dbReference>
<dbReference type="EMBL" id="CABVLZ010000003">
    <property type="protein sequence ID" value="VVU94996.1"/>
    <property type="molecule type" value="Genomic_DNA"/>
</dbReference>
<dbReference type="InterPro" id="IPR020568">
    <property type="entry name" value="Ribosomal_Su5_D2-typ_SF"/>
</dbReference>
<dbReference type="PRINTS" id="PR00830">
    <property type="entry name" value="ENDOLAPTASE"/>
</dbReference>
<keyword evidence="4" id="KW-0720">Serine protease</keyword>
<evidence type="ECO:0000256" key="4">
    <source>
        <dbReference type="ARBA" id="ARBA00022825"/>
    </source>
</evidence>
<name>A0A5E8CIS2_9ZZZZ</name>
<dbReference type="InterPro" id="IPR027065">
    <property type="entry name" value="Lon_Prtase"/>
</dbReference>
<dbReference type="Pfam" id="PF22667">
    <property type="entry name" value="Lon_lid"/>
    <property type="match status" value="1"/>
</dbReference>
<dbReference type="PROSITE" id="PS51786">
    <property type="entry name" value="LON_PROTEOLYTIC"/>
    <property type="match status" value="1"/>
</dbReference>
<accession>A0A5E8CIS2</accession>
<dbReference type="GO" id="GO:0016887">
    <property type="term" value="F:ATP hydrolysis activity"/>
    <property type="evidence" value="ECO:0007669"/>
    <property type="project" value="InterPro"/>
</dbReference>
<keyword evidence="5" id="KW-0067">ATP-binding</keyword>
<evidence type="ECO:0000259" key="6">
    <source>
        <dbReference type="PROSITE" id="PS51786"/>
    </source>
</evidence>
<dbReference type="Gene3D" id="3.40.50.300">
    <property type="entry name" value="P-loop containing nucleotide triphosphate hydrolases"/>
    <property type="match status" value="1"/>
</dbReference>
<dbReference type="SUPFAM" id="SSF54211">
    <property type="entry name" value="Ribosomal protein S5 domain 2-like"/>
    <property type="match status" value="1"/>
</dbReference>
<dbReference type="InterPro" id="IPR003593">
    <property type="entry name" value="AAA+_ATPase"/>
</dbReference>
<gene>
    <name evidence="7" type="ORF">CPAV1605_721</name>
</gene>
<dbReference type="GO" id="GO:0005524">
    <property type="term" value="F:ATP binding"/>
    <property type="evidence" value="ECO:0007669"/>
    <property type="project" value="UniProtKB-KW"/>
</dbReference>
<dbReference type="SMART" id="SM00382">
    <property type="entry name" value="AAA"/>
    <property type="match status" value="1"/>
</dbReference>
<evidence type="ECO:0000256" key="5">
    <source>
        <dbReference type="ARBA" id="ARBA00022840"/>
    </source>
</evidence>
<protein>
    <submittedName>
        <fullName evidence="7">Lon protease (S16) C-terminal proteolytic domain</fullName>
    </submittedName>
</protein>
<sequence length="1009" mass="114935">MTVEISLKKFKIYSLQKEYNEISSFVIEGQNHVLLLYNSLIIDTSQKNNYLGKFFELAKELNSAYNNYIIQECNSEEEDSDKFEKIELDTVSNVDINDENLDINENDELNKNKEEYTLLSCIINNNIEDEEKLYEKLHKFILKSKMIEIIPKNFKNPTEEMMFSDNFCFPLLNIKKKVLELNKNIGFKSLNQGLAKIIGNDYQELFDKENIKEIEFYDDIFIQTSYKISTSASKNSSIISLVKKDNKNSDSLEYLVNIEIKIPNNNNLIIFTGYFQNDNIGVHLKTSQISNKYLYLLKKKKQDKLNENNSINKRFKKNFMKHISLTELLVFTEDEFCEIVEDYYNKYTDLSNKSFMNIMKEFIGKNNTIKNMFEIIRLLLLGTEENENVAGLLYGLTKEKKLGSFLISDLIYNNLNYACQLKIKRANINLKEEFEKIKSLSIEDVDLKKQVLALRKMPDVIKSLALEKVEEMKSSNNEYYKQMTFVKCLIKYPWACPEDDLYYKDLKEDLNRASKYILDVETKLNALSYGHKEAKKSLLQLIGKWISNPTSSGSSIALVGPPGVGKTLLAKSVSSALGVPFAQITLGGQNDGELLHGHGYTYSGSQPGMIIRKMIETGQSRCIIYFDELDKACSKHGVTNEITSILIHLTDPNMNKSFQDRFFQGIDFPLDKVIMIFSYNDSSLIDPILIDRFKEIEVKPYNVTDKLEIVRNYIIPELMNNIGFNKDSISLSNNVIENLIEKYTNEAGVRGIKRMIESILLKLNLDKICSRGVFKNSKKTIDINNKIIQEILSKPNSDNTMIHSNPEIGIVNGLYATSIGTGGIVPIQIFRNYSVSGAKFNFKLTGKLGKVMKESIHCSYTAAVDYIKQNFEELKKKVNISCSLDDHISNNFQFGFHVHAPSTSTPKDGPSAGGAFSVAFISRILNVPLRNDVALTGEIDLLGKITKIGGLNYKLIGAKKAGVIKALVPLENKEDVDDIKKNNPNLINKDFEVVIVDTIDDIVKHLLMV</sequence>
<dbReference type="PANTHER" id="PTHR10046">
    <property type="entry name" value="ATP DEPENDENT LON PROTEASE FAMILY MEMBER"/>
    <property type="match status" value="1"/>
</dbReference>
<dbReference type="GO" id="GO:0006508">
    <property type="term" value="P:proteolysis"/>
    <property type="evidence" value="ECO:0007669"/>
    <property type="project" value="UniProtKB-KW"/>
</dbReference>
<dbReference type="GO" id="GO:0030163">
    <property type="term" value="P:protein catabolic process"/>
    <property type="evidence" value="ECO:0007669"/>
    <property type="project" value="InterPro"/>
</dbReference>
<evidence type="ECO:0000313" key="7">
    <source>
        <dbReference type="EMBL" id="VVU94996.1"/>
    </source>
</evidence>
<evidence type="ECO:0000256" key="3">
    <source>
        <dbReference type="ARBA" id="ARBA00022801"/>
    </source>
</evidence>
<dbReference type="InterPro" id="IPR054594">
    <property type="entry name" value="Lon_lid"/>
</dbReference>
<dbReference type="InterPro" id="IPR014721">
    <property type="entry name" value="Ribsml_uS5_D2-typ_fold_subgr"/>
</dbReference>
<dbReference type="Gene3D" id="1.10.8.60">
    <property type="match status" value="1"/>
</dbReference>
<proteinExistence type="predicted"/>
<dbReference type="GO" id="GO:0004176">
    <property type="term" value="F:ATP-dependent peptidase activity"/>
    <property type="evidence" value="ECO:0007669"/>
    <property type="project" value="InterPro"/>
</dbReference>
<dbReference type="InterPro" id="IPR008269">
    <property type="entry name" value="Lon_proteolytic"/>
</dbReference>
<dbReference type="AlphaFoldDB" id="A0A5E8CIS2"/>
<evidence type="ECO:0000256" key="1">
    <source>
        <dbReference type="ARBA" id="ARBA00022670"/>
    </source>
</evidence>
<dbReference type="Pfam" id="PF00004">
    <property type="entry name" value="AAA"/>
    <property type="match status" value="1"/>
</dbReference>
<feature type="domain" description="Lon proteolytic" evidence="6">
    <location>
        <begin position="805"/>
        <end position="1009"/>
    </location>
</feature>
<keyword evidence="3" id="KW-0378">Hydrolase</keyword>